<dbReference type="Pfam" id="PF17762">
    <property type="entry name" value="HTH_ParB"/>
    <property type="match status" value="1"/>
</dbReference>
<evidence type="ECO:0000256" key="3">
    <source>
        <dbReference type="ARBA" id="ARBA00023125"/>
    </source>
</evidence>
<dbReference type="RefSeq" id="WP_255160616.1">
    <property type="nucleotide sequence ID" value="NZ_CP101497.1"/>
</dbReference>
<keyword evidence="3" id="KW-0238">DNA-binding</keyword>
<dbReference type="SUPFAM" id="SSF110849">
    <property type="entry name" value="ParB/Sulfiredoxin"/>
    <property type="match status" value="1"/>
</dbReference>
<dbReference type="Gene3D" id="3.90.1530.30">
    <property type="match status" value="1"/>
</dbReference>
<dbReference type="Gene3D" id="1.10.10.2830">
    <property type="match status" value="1"/>
</dbReference>
<dbReference type="CDD" id="cd16393">
    <property type="entry name" value="SPO0J_N"/>
    <property type="match status" value="1"/>
</dbReference>
<dbReference type="SUPFAM" id="SSF109709">
    <property type="entry name" value="KorB DNA-binding domain-like"/>
    <property type="match status" value="1"/>
</dbReference>
<dbReference type="InterPro" id="IPR003115">
    <property type="entry name" value="ParB_N"/>
</dbReference>
<evidence type="ECO:0000256" key="1">
    <source>
        <dbReference type="ARBA" id="ARBA00006295"/>
    </source>
</evidence>
<dbReference type="SMART" id="SM00470">
    <property type="entry name" value="ParB"/>
    <property type="match status" value="1"/>
</dbReference>
<feature type="domain" description="ParB-like N-terminal" evidence="4">
    <location>
        <begin position="49"/>
        <end position="144"/>
    </location>
</feature>
<dbReference type="PANTHER" id="PTHR33375">
    <property type="entry name" value="CHROMOSOME-PARTITIONING PROTEIN PARB-RELATED"/>
    <property type="match status" value="1"/>
</dbReference>
<evidence type="ECO:0000313" key="5">
    <source>
        <dbReference type="EMBL" id="UTT63485.1"/>
    </source>
</evidence>
<dbReference type="InterPro" id="IPR057240">
    <property type="entry name" value="ParB_dimer_C"/>
</dbReference>
<dbReference type="Pfam" id="PF23552">
    <property type="entry name" value="ParB_C"/>
    <property type="match status" value="1"/>
</dbReference>
<evidence type="ECO:0000256" key="2">
    <source>
        <dbReference type="ARBA" id="ARBA00022829"/>
    </source>
</evidence>
<dbReference type="InterPro" id="IPR036086">
    <property type="entry name" value="ParB/Sulfiredoxin_sf"/>
</dbReference>
<proteinExistence type="inferred from homology"/>
<dbReference type="InterPro" id="IPR004437">
    <property type="entry name" value="ParB/RepB/Spo0J"/>
</dbReference>
<evidence type="ECO:0000259" key="4">
    <source>
        <dbReference type="SMART" id="SM00470"/>
    </source>
</evidence>
<organism evidence="5 6">
    <name type="scientific">Microcella humidisoli</name>
    <dbReference type="NCBI Taxonomy" id="2963406"/>
    <lineage>
        <taxon>Bacteria</taxon>
        <taxon>Bacillati</taxon>
        <taxon>Actinomycetota</taxon>
        <taxon>Actinomycetes</taxon>
        <taxon>Micrococcales</taxon>
        <taxon>Microbacteriaceae</taxon>
        <taxon>Microcella</taxon>
    </lineage>
</organism>
<protein>
    <submittedName>
        <fullName evidence="5">ParB/RepB/Spo0J family partition protein</fullName>
    </submittedName>
</protein>
<dbReference type="Proteomes" id="UP001060039">
    <property type="component" value="Chromosome"/>
</dbReference>
<keyword evidence="2" id="KW-0159">Chromosome partition</keyword>
<comment type="similarity">
    <text evidence="1">Belongs to the ParB family.</text>
</comment>
<dbReference type="InterPro" id="IPR050336">
    <property type="entry name" value="Chromosome_partition/occlusion"/>
</dbReference>
<keyword evidence="6" id="KW-1185">Reference proteome</keyword>
<dbReference type="Pfam" id="PF02195">
    <property type="entry name" value="ParB_N"/>
    <property type="match status" value="1"/>
</dbReference>
<dbReference type="NCBIfam" id="TIGR00180">
    <property type="entry name" value="parB_part"/>
    <property type="match status" value="1"/>
</dbReference>
<sequence>MAQKRTGLGRGIGALIPTGEGDRPVDVFFPSPAPTAGEQLEVVPGARLAAIAPSDIVPNPQQPRTEFREEELAELVHSVREFGVLQPIVVRERAGAQPGEPAYELIMGERRLRASTIAGLEAIPAIVRNTSDDNMLRDALLENLHRAQLNALEEASAYQQLLEDFGITQEQLAERLGRSRPQITNTLRLLKLPESVQSRVAAGVLTPGHARAILAAGSPAAMLKLSDKIVNEELSVRQAEAAAALLSGATPGAKVARKPAAGSKQGQLNEIAERLGDRLNTRVSISLGQKKGSLVIDFATVADLNRILGELGDEGFR</sequence>
<evidence type="ECO:0000313" key="6">
    <source>
        <dbReference type="Proteomes" id="UP001060039"/>
    </source>
</evidence>
<dbReference type="PANTHER" id="PTHR33375:SF1">
    <property type="entry name" value="CHROMOSOME-PARTITIONING PROTEIN PARB-RELATED"/>
    <property type="match status" value="1"/>
</dbReference>
<reference evidence="5" key="1">
    <citation type="submission" date="2022-07" db="EMBL/GenBank/DDBJ databases">
        <title>Taxonomic analysis of Microcella humidisoli nov. sp., isolated from riverside soil.</title>
        <authorList>
            <person name="Molina K.M."/>
            <person name="Kim S.B."/>
        </authorList>
    </citation>
    <scope>NUCLEOTIDE SEQUENCE</scope>
    <source>
        <strain evidence="5">MMS21-STM10</strain>
    </source>
</reference>
<gene>
    <name evidence="5" type="ORF">NNL39_05115</name>
</gene>
<accession>A0ABY5G051</accession>
<dbReference type="InterPro" id="IPR041468">
    <property type="entry name" value="HTH_ParB/Spo0J"/>
</dbReference>
<name>A0ABY5G051_9MICO</name>
<dbReference type="EMBL" id="CP101497">
    <property type="protein sequence ID" value="UTT63485.1"/>
    <property type="molecule type" value="Genomic_DNA"/>
</dbReference>